<evidence type="ECO:0000256" key="1">
    <source>
        <dbReference type="ARBA" id="ARBA00000822"/>
    </source>
</evidence>
<gene>
    <name evidence="20" type="primary">CHI4</name>
    <name evidence="20" type="ORF">HannXRQ_Chr03g0092891</name>
    <name evidence="19" type="ORF">HanXRQr2_Chr03g0137071</name>
</gene>
<keyword evidence="21" id="KW-1185">Reference proteome</keyword>
<comment type="similarity">
    <text evidence="3">Belongs to the glycosyl hydrolase 19 family. Chitinase class I subfamily.</text>
</comment>
<evidence type="ECO:0000256" key="9">
    <source>
        <dbReference type="ARBA" id="ARBA00023024"/>
    </source>
</evidence>
<evidence type="ECO:0000256" key="2">
    <source>
        <dbReference type="ARBA" id="ARBA00003102"/>
    </source>
</evidence>
<dbReference type="PANTHER" id="PTHR22595:SF194">
    <property type="entry name" value="CHITINASE FAMILY PROTEIN"/>
    <property type="match status" value="1"/>
</dbReference>
<evidence type="ECO:0000256" key="11">
    <source>
        <dbReference type="ARBA" id="ARBA00023277"/>
    </source>
</evidence>
<dbReference type="EMBL" id="CM007892">
    <property type="protein sequence ID" value="OTG33014.1"/>
    <property type="molecule type" value="Genomic_DNA"/>
</dbReference>
<organism evidence="20 21">
    <name type="scientific">Helianthus annuus</name>
    <name type="common">Common sunflower</name>
    <dbReference type="NCBI Taxonomy" id="4232"/>
    <lineage>
        <taxon>Eukaryota</taxon>
        <taxon>Viridiplantae</taxon>
        <taxon>Streptophyta</taxon>
        <taxon>Embryophyta</taxon>
        <taxon>Tracheophyta</taxon>
        <taxon>Spermatophyta</taxon>
        <taxon>Magnoliopsida</taxon>
        <taxon>eudicotyledons</taxon>
        <taxon>Gunneridae</taxon>
        <taxon>Pentapetalae</taxon>
        <taxon>asterids</taxon>
        <taxon>campanulids</taxon>
        <taxon>Asterales</taxon>
        <taxon>Asteraceae</taxon>
        <taxon>Asteroideae</taxon>
        <taxon>Heliantheae alliance</taxon>
        <taxon>Heliantheae</taxon>
        <taxon>Helianthus</taxon>
    </lineage>
</organism>
<dbReference type="STRING" id="4232.A0A251VC49"/>
<feature type="disulfide bond" evidence="15 16">
    <location>
        <begin position="36"/>
        <end position="50"/>
    </location>
</feature>
<dbReference type="Gramene" id="mRNA:HanXRQr2_Chr03g0137071">
    <property type="protein sequence ID" value="mRNA:HanXRQr2_Chr03g0137071"/>
    <property type="gene ID" value="HanXRQr2_Chr03g0137071"/>
</dbReference>
<dbReference type="EMBL" id="MNCJ02000318">
    <property type="protein sequence ID" value="KAF5816692.1"/>
    <property type="molecule type" value="Genomic_DNA"/>
</dbReference>
<keyword evidence="10 15" id="KW-1015">Disulfide bond</keyword>
<keyword evidence="9" id="KW-0146">Chitin degradation</keyword>
<feature type="chain" id="PRO_5012015848" description="chitinase" evidence="17">
    <location>
        <begin position="27"/>
        <end position="272"/>
    </location>
</feature>
<evidence type="ECO:0000313" key="21">
    <source>
        <dbReference type="Proteomes" id="UP000215914"/>
    </source>
</evidence>
<evidence type="ECO:0000256" key="12">
    <source>
        <dbReference type="ARBA" id="ARBA00023295"/>
    </source>
</evidence>
<dbReference type="FunFam" id="3.30.20.10:FF:000001">
    <property type="entry name" value="Endochitinase (Chitinase)"/>
    <property type="match status" value="1"/>
</dbReference>
<dbReference type="SMART" id="SM00270">
    <property type="entry name" value="ChtBD1"/>
    <property type="match status" value="1"/>
</dbReference>
<dbReference type="PIRSF" id="PIRSF001060">
    <property type="entry name" value="Endochitinase"/>
    <property type="match status" value="1"/>
</dbReference>
<dbReference type="InterPro" id="IPR001002">
    <property type="entry name" value="Chitin-bd_1"/>
</dbReference>
<keyword evidence="11" id="KW-0119">Carbohydrate metabolism</keyword>
<dbReference type="InterPro" id="IPR018371">
    <property type="entry name" value="Chitin-binding_1_CS"/>
</dbReference>
<keyword evidence="7 19" id="KW-0378">Hydrolase</keyword>
<evidence type="ECO:0000256" key="16">
    <source>
        <dbReference type="PROSITE-ProRule" id="PRU00261"/>
    </source>
</evidence>
<dbReference type="EC" id="3.2.1.14" evidence="4"/>
<dbReference type="Gene3D" id="3.30.60.10">
    <property type="entry name" value="Endochitinase-like"/>
    <property type="match status" value="1"/>
</dbReference>
<evidence type="ECO:0000256" key="4">
    <source>
        <dbReference type="ARBA" id="ARBA00012729"/>
    </source>
</evidence>
<accession>A0A251VC49</accession>
<reference evidence="20" key="2">
    <citation type="submission" date="2017-02" db="EMBL/GenBank/DDBJ databases">
        <title>Sunflower complete genome.</title>
        <authorList>
            <person name="Langlade N."/>
            <person name="Munos S."/>
        </authorList>
    </citation>
    <scope>NUCLEOTIDE SEQUENCE [LARGE SCALE GENOMIC DNA]</scope>
    <source>
        <tissue evidence="20">Leaves</tissue>
    </source>
</reference>
<dbReference type="PANTHER" id="PTHR22595">
    <property type="entry name" value="CHITINASE-RELATED"/>
    <property type="match status" value="1"/>
</dbReference>
<keyword evidence="13" id="KW-0624">Polysaccharide degradation</keyword>
<feature type="signal peptide" evidence="17">
    <location>
        <begin position="1"/>
        <end position="26"/>
    </location>
</feature>
<dbReference type="PRINTS" id="PR00451">
    <property type="entry name" value="CHITINBINDNG"/>
</dbReference>
<dbReference type="Gene3D" id="1.10.530.10">
    <property type="match status" value="1"/>
</dbReference>
<evidence type="ECO:0000256" key="7">
    <source>
        <dbReference type="ARBA" id="ARBA00022801"/>
    </source>
</evidence>
<evidence type="ECO:0000256" key="8">
    <source>
        <dbReference type="ARBA" id="ARBA00022821"/>
    </source>
</evidence>
<evidence type="ECO:0000256" key="5">
    <source>
        <dbReference type="ARBA" id="ARBA00022669"/>
    </source>
</evidence>
<dbReference type="CDD" id="cd00035">
    <property type="entry name" value="ChtBD1"/>
    <property type="match status" value="1"/>
</dbReference>
<sequence length="272" mass="29888">MKTKLSTLLFLGVFLSGILLPAPVASQKCNCARGLCCSQYGYCGTGNAYCGKGCRGGPCSQPAPQNNADVSRIVTQAFFNGIFSTAAGNCPGRRFYTQDAFLRVIRDYQQFGRTGSFDDSKREIAAFFAHVTHETGHLCYIEEIDGHSKNYCDKSNTQYPCNPRKSYHGRGPIQLSWNYNYGSAGESLGFDGLNNPEIVATDPVVSFKTALWFWMENVHWDFASGKGFGATIRAINGGECDGGNRAAMNSRVKYYTDYCRQFGVPTGNNLMC</sequence>
<comment type="caution">
    <text evidence="16">Lacks conserved residue(s) required for the propagation of feature annotation.</text>
</comment>
<keyword evidence="5 16" id="KW-0147">Chitin-binding</keyword>
<name>A0A251VC49_HELAN</name>
<feature type="domain" description="Chitin-binding type-1" evidence="18">
    <location>
        <begin position="26"/>
        <end position="61"/>
    </location>
</feature>
<comment type="function">
    <text evidence="2">Defense against chitin-containing fungal pathogens.</text>
</comment>
<comment type="catalytic activity">
    <reaction evidence="1">
        <text>Random endo-hydrolysis of N-acetyl-beta-D-glucosaminide (1-&gt;4)-beta-linkages in chitin and chitodextrins.</text>
        <dbReference type="EC" id="3.2.1.14"/>
    </reaction>
</comment>
<dbReference type="PROSITE" id="PS50941">
    <property type="entry name" value="CHIT_BIND_I_2"/>
    <property type="match status" value="1"/>
</dbReference>
<keyword evidence="8" id="KW-0611">Plant defense</keyword>
<dbReference type="Pfam" id="PF00182">
    <property type="entry name" value="Glyco_hydro_19"/>
    <property type="match status" value="1"/>
</dbReference>
<evidence type="ECO:0000256" key="17">
    <source>
        <dbReference type="SAM" id="SignalP"/>
    </source>
</evidence>
<dbReference type="PROSITE" id="PS00026">
    <property type="entry name" value="CHIT_BIND_I_1"/>
    <property type="match status" value="1"/>
</dbReference>
<feature type="active site" description="Proton donor" evidence="14">
    <location>
        <position position="134"/>
    </location>
</feature>
<dbReference type="OrthoDB" id="5985073at2759"/>
<dbReference type="GO" id="GO:0004568">
    <property type="term" value="F:chitinase activity"/>
    <property type="evidence" value="ECO:0000318"/>
    <property type="project" value="GO_Central"/>
</dbReference>
<protein>
    <recommendedName>
        <fullName evidence="4">chitinase</fullName>
        <ecNumber evidence="4">3.2.1.14</ecNumber>
    </recommendedName>
</protein>
<dbReference type="InterPro" id="IPR023346">
    <property type="entry name" value="Lysozyme-like_dom_sf"/>
</dbReference>
<reference evidence="19 21" key="1">
    <citation type="journal article" date="2017" name="Nature">
        <title>The sunflower genome provides insights into oil metabolism, flowering and Asterid evolution.</title>
        <authorList>
            <person name="Badouin H."/>
            <person name="Gouzy J."/>
            <person name="Grassa C.J."/>
            <person name="Murat F."/>
            <person name="Staton S.E."/>
            <person name="Cottret L."/>
            <person name="Lelandais-Briere C."/>
            <person name="Owens G.L."/>
            <person name="Carrere S."/>
            <person name="Mayjonade B."/>
            <person name="Legrand L."/>
            <person name="Gill N."/>
            <person name="Kane N.C."/>
            <person name="Bowers J.E."/>
            <person name="Hubner S."/>
            <person name="Bellec A."/>
            <person name="Berard A."/>
            <person name="Berges H."/>
            <person name="Blanchet N."/>
            <person name="Boniface M.C."/>
            <person name="Brunel D."/>
            <person name="Catrice O."/>
            <person name="Chaidir N."/>
            <person name="Claudel C."/>
            <person name="Donnadieu C."/>
            <person name="Faraut T."/>
            <person name="Fievet G."/>
            <person name="Helmstetter N."/>
            <person name="King M."/>
            <person name="Knapp S.J."/>
            <person name="Lai Z."/>
            <person name="Le Paslier M.C."/>
            <person name="Lippi Y."/>
            <person name="Lorenzon L."/>
            <person name="Mandel J.R."/>
            <person name="Marage G."/>
            <person name="Marchand G."/>
            <person name="Marquand E."/>
            <person name="Bret-Mestries E."/>
            <person name="Morien E."/>
            <person name="Nambeesan S."/>
            <person name="Nguyen T."/>
            <person name="Pegot-Espagnet P."/>
            <person name="Pouilly N."/>
            <person name="Raftis F."/>
            <person name="Sallet E."/>
            <person name="Schiex T."/>
            <person name="Thomas J."/>
            <person name="Vandecasteele C."/>
            <person name="Vares D."/>
            <person name="Vear F."/>
            <person name="Vautrin S."/>
            <person name="Crespi M."/>
            <person name="Mangin B."/>
            <person name="Burke J.M."/>
            <person name="Salse J."/>
            <person name="Munos S."/>
            <person name="Vincourt P."/>
            <person name="Rieseberg L.H."/>
            <person name="Langlade N.B."/>
        </authorList>
    </citation>
    <scope>NUCLEOTIDE SEQUENCE [LARGE SCALE GENOMIC DNA]</scope>
    <source>
        <strain evidence="21">cv. SF193</strain>
        <tissue evidence="19">Leaves</tissue>
    </source>
</reference>
<feature type="disulfide bond" evidence="15 16">
    <location>
        <begin position="31"/>
        <end position="43"/>
    </location>
</feature>
<dbReference type="InterPro" id="IPR016283">
    <property type="entry name" value="Glyco_hydro_19"/>
</dbReference>
<dbReference type="InterPro" id="IPR000726">
    <property type="entry name" value="Glyco_hydro_19_cat"/>
</dbReference>
<dbReference type="SUPFAM" id="SSF57016">
    <property type="entry name" value="Plant lectins/antimicrobial peptides"/>
    <property type="match status" value="1"/>
</dbReference>
<evidence type="ECO:0000256" key="3">
    <source>
        <dbReference type="ARBA" id="ARBA00009373"/>
    </source>
</evidence>
<reference evidence="19" key="3">
    <citation type="submission" date="2020-06" db="EMBL/GenBank/DDBJ databases">
        <title>Helianthus annuus Genome sequencing and assembly Release 2.</title>
        <authorList>
            <person name="Gouzy J."/>
            <person name="Langlade N."/>
            <person name="Munos S."/>
        </authorList>
    </citation>
    <scope>NUCLEOTIDE SEQUENCE</scope>
    <source>
        <tissue evidence="19">Leaves</tissue>
    </source>
</reference>
<proteinExistence type="inferred from homology"/>
<dbReference type="GO" id="GO:0006032">
    <property type="term" value="P:chitin catabolic process"/>
    <property type="evidence" value="ECO:0007669"/>
    <property type="project" value="UniProtKB-KW"/>
</dbReference>
<dbReference type="GO" id="GO:0008061">
    <property type="term" value="F:chitin binding"/>
    <property type="evidence" value="ECO:0007669"/>
    <property type="project" value="UniProtKB-UniRule"/>
</dbReference>
<feature type="disulfide bond" evidence="15">
    <location>
        <begin position="152"/>
        <end position="161"/>
    </location>
</feature>
<dbReference type="GO" id="GO:0006952">
    <property type="term" value="P:defense response"/>
    <property type="evidence" value="ECO:0007669"/>
    <property type="project" value="UniProtKB-KW"/>
</dbReference>
<dbReference type="Gene3D" id="3.30.20.10">
    <property type="entry name" value="Endochitinase, domain 2"/>
    <property type="match status" value="1"/>
</dbReference>
<feature type="disulfide bond" evidence="15">
    <location>
        <begin position="90"/>
        <end position="139"/>
    </location>
</feature>
<dbReference type="Proteomes" id="UP000215914">
    <property type="component" value="Chromosome 3"/>
</dbReference>
<evidence type="ECO:0000256" key="13">
    <source>
        <dbReference type="ARBA" id="ARBA00023326"/>
    </source>
</evidence>
<keyword evidence="6 17" id="KW-0732">Signal</keyword>
<dbReference type="InParanoid" id="A0A251VC49"/>
<dbReference type="OMA" id="YYNDYCT"/>
<dbReference type="CDD" id="cd00325">
    <property type="entry name" value="chitinase_GH19"/>
    <property type="match status" value="1"/>
</dbReference>
<evidence type="ECO:0000259" key="18">
    <source>
        <dbReference type="PROSITE" id="PS50941"/>
    </source>
</evidence>
<feature type="disulfide bond" evidence="15">
    <location>
        <begin position="240"/>
        <end position="272"/>
    </location>
</feature>
<keyword evidence="12 19" id="KW-0326">Glycosidase</keyword>
<evidence type="ECO:0000313" key="19">
    <source>
        <dbReference type="EMBL" id="KAF5816692.1"/>
    </source>
</evidence>
<dbReference type="Pfam" id="PF00187">
    <property type="entry name" value="Chitin_bind_1"/>
    <property type="match status" value="1"/>
</dbReference>
<dbReference type="AlphaFoldDB" id="A0A251VC49"/>
<evidence type="ECO:0000256" key="6">
    <source>
        <dbReference type="ARBA" id="ARBA00022729"/>
    </source>
</evidence>
<dbReference type="InterPro" id="IPR036861">
    <property type="entry name" value="Endochitinase-like_sf"/>
</dbReference>
<dbReference type="SUPFAM" id="SSF53955">
    <property type="entry name" value="Lysozyme-like"/>
    <property type="match status" value="1"/>
</dbReference>
<evidence type="ECO:0000313" key="20">
    <source>
        <dbReference type="EMBL" id="OTG33014.1"/>
    </source>
</evidence>
<evidence type="ECO:0000256" key="14">
    <source>
        <dbReference type="PIRSR" id="PIRSR001060-1"/>
    </source>
</evidence>
<dbReference type="GO" id="GO:0008843">
    <property type="term" value="F:endochitinase activity"/>
    <property type="evidence" value="ECO:0007669"/>
    <property type="project" value="UniProtKB-EC"/>
</dbReference>
<dbReference type="GO" id="GO:0016998">
    <property type="term" value="P:cell wall macromolecule catabolic process"/>
    <property type="evidence" value="ECO:0007669"/>
    <property type="project" value="InterPro"/>
</dbReference>
<dbReference type="PROSITE" id="PS00774">
    <property type="entry name" value="CHITINASE_19_2"/>
    <property type="match status" value="1"/>
</dbReference>
<evidence type="ECO:0000256" key="10">
    <source>
        <dbReference type="ARBA" id="ARBA00023157"/>
    </source>
</evidence>
<evidence type="ECO:0000256" key="15">
    <source>
        <dbReference type="PIRSR" id="PIRSR001060-2"/>
    </source>
</evidence>
<dbReference type="GO" id="GO:0000272">
    <property type="term" value="P:polysaccharide catabolic process"/>
    <property type="evidence" value="ECO:0007669"/>
    <property type="project" value="UniProtKB-KW"/>
</dbReference>
<dbReference type="FunFam" id="1.10.530.10:FF:000052">
    <property type="entry name" value="Endochitinase PR4"/>
    <property type="match status" value="1"/>
</dbReference>